<evidence type="ECO:0008006" key="4">
    <source>
        <dbReference type="Google" id="ProtNLM"/>
    </source>
</evidence>
<dbReference type="RefSeq" id="WP_138230247.1">
    <property type="nucleotide sequence ID" value="NZ_AP022577.1"/>
</dbReference>
<organism evidence="2 3">
    <name type="scientific">Mycolicibacterium aubagnense</name>
    <dbReference type="NCBI Taxonomy" id="319707"/>
    <lineage>
        <taxon>Bacteria</taxon>
        <taxon>Bacillati</taxon>
        <taxon>Actinomycetota</taxon>
        <taxon>Actinomycetes</taxon>
        <taxon>Mycobacteriales</taxon>
        <taxon>Mycobacteriaceae</taxon>
        <taxon>Mycolicibacterium</taxon>
    </lineage>
</organism>
<dbReference type="EMBL" id="AP022577">
    <property type="protein sequence ID" value="BBX82147.1"/>
    <property type="molecule type" value="Genomic_DNA"/>
</dbReference>
<keyword evidence="1" id="KW-0812">Transmembrane</keyword>
<gene>
    <name evidence="2" type="ORF">MAUB_00200</name>
</gene>
<accession>A0ABM9SD31</accession>
<keyword evidence="1" id="KW-0472">Membrane</keyword>
<name>A0ABM9SD31_9MYCO</name>
<keyword evidence="3" id="KW-1185">Reference proteome</keyword>
<keyword evidence="1" id="KW-1133">Transmembrane helix</keyword>
<feature type="transmembrane region" description="Helical" evidence="1">
    <location>
        <begin position="54"/>
        <end position="76"/>
    </location>
</feature>
<proteinExistence type="predicted"/>
<evidence type="ECO:0000256" key="1">
    <source>
        <dbReference type="SAM" id="Phobius"/>
    </source>
</evidence>
<evidence type="ECO:0000313" key="2">
    <source>
        <dbReference type="EMBL" id="BBX82147.1"/>
    </source>
</evidence>
<dbReference type="Proteomes" id="UP000465609">
    <property type="component" value="Chromosome"/>
</dbReference>
<sequence length="96" mass="10188">MGILIANMVTALSPKHRVIAKRKDFRRCLLRIALGQVWPSALHLGSRIGSTVGWQYSFAALSALVLVAVVLVAALAPNAPGQAAESRLAVSICRPT</sequence>
<reference evidence="2 3" key="1">
    <citation type="journal article" date="2019" name="Emerg. Microbes Infect.">
        <title>Comprehensive subspecies identification of 175 nontuberculous mycobacteria species based on 7547 genomic profiles.</title>
        <authorList>
            <person name="Matsumoto Y."/>
            <person name="Kinjo T."/>
            <person name="Motooka D."/>
            <person name="Nabeya D."/>
            <person name="Jung N."/>
            <person name="Uechi K."/>
            <person name="Horii T."/>
            <person name="Iida T."/>
            <person name="Fujita J."/>
            <person name="Nakamura S."/>
        </authorList>
    </citation>
    <scope>NUCLEOTIDE SEQUENCE [LARGE SCALE GENOMIC DNA]</scope>
    <source>
        <strain evidence="2 3">JCM 15296</strain>
    </source>
</reference>
<evidence type="ECO:0000313" key="3">
    <source>
        <dbReference type="Proteomes" id="UP000465609"/>
    </source>
</evidence>
<protein>
    <recommendedName>
        <fullName evidence="4">Major facilitator superfamily (MFS) profile domain-containing protein</fullName>
    </recommendedName>
</protein>